<dbReference type="FunFam" id="3.60.20.40:FF:000008">
    <property type="entry name" value="Gamma-glutamyltranspeptidase (Eurofung)"/>
    <property type="match status" value="1"/>
</dbReference>
<feature type="binding site" evidence="11">
    <location>
        <position position="481"/>
    </location>
    <ligand>
        <name>L-glutamate</name>
        <dbReference type="ChEBI" id="CHEBI:29985"/>
    </ligand>
</feature>
<organism evidence="13 14">
    <name type="scientific">Melanomma pulvis-pyrius CBS 109.77</name>
    <dbReference type="NCBI Taxonomy" id="1314802"/>
    <lineage>
        <taxon>Eukaryota</taxon>
        <taxon>Fungi</taxon>
        <taxon>Dikarya</taxon>
        <taxon>Ascomycota</taxon>
        <taxon>Pezizomycotina</taxon>
        <taxon>Dothideomycetes</taxon>
        <taxon>Pleosporomycetidae</taxon>
        <taxon>Pleosporales</taxon>
        <taxon>Melanommataceae</taxon>
        <taxon>Melanomma</taxon>
    </lineage>
</organism>
<dbReference type="Gene3D" id="3.60.20.40">
    <property type="match status" value="1"/>
</dbReference>
<dbReference type="GO" id="GO:0036374">
    <property type="term" value="F:glutathione hydrolase activity"/>
    <property type="evidence" value="ECO:0007669"/>
    <property type="project" value="UniProtKB-UniRule"/>
</dbReference>
<comment type="catalytic activity">
    <reaction evidence="9 12">
        <text>an N-terminal (5-L-glutamyl)-[peptide] + an alpha-amino acid = 5-L-glutamyl amino acid + an N-terminal L-alpha-aminoacyl-[peptide]</text>
        <dbReference type="Rhea" id="RHEA:23904"/>
        <dbReference type="Rhea" id="RHEA-COMP:9780"/>
        <dbReference type="Rhea" id="RHEA-COMP:9795"/>
        <dbReference type="ChEBI" id="CHEBI:77644"/>
        <dbReference type="ChEBI" id="CHEBI:78597"/>
        <dbReference type="ChEBI" id="CHEBI:78599"/>
        <dbReference type="ChEBI" id="CHEBI:78608"/>
        <dbReference type="EC" id="2.3.2.2"/>
    </reaction>
</comment>
<keyword evidence="5 12" id="KW-0808">Transferase</keyword>
<evidence type="ECO:0000256" key="11">
    <source>
        <dbReference type="PIRSR" id="PIRSR600101-2"/>
    </source>
</evidence>
<dbReference type="GO" id="GO:0005886">
    <property type="term" value="C:plasma membrane"/>
    <property type="evidence" value="ECO:0007669"/>
    <property type="project" value="TreeGrafter"/>
</dbReference>
<keyword evidence="6 12" id="KW-0378">Hydrolase</keyword>
<dbReference type="EC" id="3.4.19.13" evidence="12"/>
<dbReference type="PANTHER" id="PTHR11686:SF62">
    <property type="entry name" value="GLUTATHIONE HYDROLASE"/>
    <property type="match status" value="1"/>
</dbReference>
<evidence type="ECO:0000256" key="6">
    <source>
        <dbReference type="ARBA" id="ARBA00022801"/>
    </source>
</evidence>
<evidence type="ECO:0000313" key="14">
    <source>
        <dbReference type="Proteomes" id="UP000799757"/>
    </source>
</evidence>
<feature type="binding site" evidence="11">
    <location>
        <position position="426"/>
    </location>
    <ligand>
        <name>L-glutamate</name>
        <dbReference type="ChEBI" id="CHEBI:29985"/>
    </ligand>
</feature>
<dbReference type="InterPro" id="IPR029055">
    <property type="entry name" value="Ntn_hydrolases_N"/>
</dbReference>
<comment type="pathway">
    <text evidence="12">Sulfur metabolism; glutathione metabolism.</text>
</comment>
<dbReference type="InterPro" id="IPR043137">
    <property type="entry name" value="GGT_ssub_C"/>
</dbReference>
<feature type="binding site" evidence="11">
    <location>
        <begin position="454"/>
        <end position="455"/>
    </location>
    <ligand>
        <name>L-glutamate</name>
        <dbReference type="ChEBI" id="CHEBI:29985"/>
    </ligand>
</feature>
<dbReference type="EC" id="2.3.2.2" evidence="12"/>
<dbReference type="InterPro" id="IPR043138">
    <property type="entry name" value="GGT_lsub"/>
</dbReference>
<reference evidence="13" key="1">
    <citation type="journal article" date="2020" name="Stud. Mycol.">
        <title>101 Dothideomycetes genomes: a test case for predicting lifestyles and emergence of pathogens.</title>
        <authorList>
            <person name="Haridas S."/>
            <person name="Albert R."/>
            <person name="Binder M."/>
            <person name="Bloem J."/>
            <person name="Labutti K."/>
            <person name="Salamov A."/>
            <person name="Andreopoulos B."/>
            <person name="Baker S."/>
            <person name="Barry K."/>
            <person name="Bills G."/>
            <person name="Bluhm B."/>
            <person name="Cannon C."/>
            <person name="Castanera R."/>
            <person name="Culley D."/>
            <person name="Daum C."/>
            <person name="Ezra D."/>
            <person name="Gonzalez J."/>
            <person name="Henrissat B."/>
            <person name="Kuo A."/>
            <person name="Liang C."/>
            <person name="Lipzen A."/>
            <person name="Lutzoni F."/>
            <person name="Magnuson J."/>
            <person name="Mondo S."/>
            <person name="Nolan M."/>
            <person name="Ohm R."/>
            <person name="Pangilinan J."/>
            <person name="Park H.-J."/>
            <person name="Ramirez L."/>
            <person name="Alfaro M."/>
            <person name="Sun H."/>
            <person name="Tritt A."/>
            <person name="Yoshinaga Y."/>
            <person name="Zwiers L.-H."/>
            <person name="Turgeon B."/>
            <person name="Goodwin S."/>
            <person name="Spatafora J."/>
            <person name="Crous P."/>
            <person name="Grigoriev I."/>
        </authorList>
    </citation>
    <scope>NUCLEOTIDE SEQUENCE</scope>
    <source>
        <strain evidence="13">CBS 109.77</strain>
    </source>
</reference>
<gene>
    <name evidence="13" type="ORF">K505DRAFT_234960</name>
</gene>
<proteinExistence type="inferred from homology"/>
<feature type="binding site" evidence="11">
    <location>
        <position position="109"/>
    </location>
    <ligand>
        <name>L-glutamate</name>
        <dbReference type="ChEBI" id="CHEBI:29985"/>
    </ligand>
</feature>
<dbReference type="AlphaFoldDB" id="A0A6A6XMW6"/>
<evidence type="ECO:0000256" key="2">
    <source>
        <dbReference type="ARBA" id="ARBA00001089"/>
    </source>
</evidence>
<comment type="similarity">
    <text evidence="3">Belongs to the gamma-glutamyltransferase family.</text>
</comment>
<dbReference type="InterPro" id="IPR000101">
    <property type="entry name" value="GGT_peptidase"/>
</dbReference>
<keyword evidence="14" id="KW-1185">Reference proteome</keyword>
<accession>A0A6A6XMW6</accession>
<evidence type="ECO:0000256" key="7">
    <source>
        <dbReference type="ARBA" id="ARBA00023180"/>
    </source>
</evidence>
<comment type="catalytic activity">
    <reaction evidence="1 12">
        <text>an S-substituted glutathione + H2O = an S-substituted L-cysteinylglycine + L-glutamate</text>
        <dbReference type="Rhea" id="RHEA:59468"/>
        <dbReference type="ChEBI" id="CHEBI:15377"/>
        <dbReference type="ChEBI" id="CHEBI:29985"/>
        <dbReference type="ChEBI" id="CHEBI:90779"/>
        <dbReference type="ChEBI" id="CHEBI:143103"/>
        <dbReference type="EC" id="3.4.19.13"/>
    </reaction>
</comment>
<dbReference type="EMBL" id="MU001801">
    <property type="protein sequence ID" value="KAF2797682.1"/>
    <property type="molecule type" value="Genomic_DNA"/>
</dbReference>
<dbReference type="GO" id="GO:0006751">
    <property type="term" value="P:glutathione catabolic process"/>
    <property type="evidence" value="ECO:0007669"/>
    <property type="project" value="UniProtKB-UniRule"/>
</dbReference>
<dbReference type="Pfam" id="PF01019">
    <property type="entry name" value="G_glu_transpept"/>
    <property type="match status" value="1"/>
</dbReference>
<sequence>MVPNFYRYVTGALTLQAALGNPIASPPHPYGAPSPPALKANHLGAVASESDICSHIGIELLKKGGNAADALVGTVFCVGVVGMYHSGLGGGGFMLVRSSNGSYEFIDFRETAPAAAFEDMYKNNEEASITGGLASGIPGEVRGLQHLHEKYGSLPWSAVLAPAIKVARHGWKVNQDLVNYMKSATATSNFLLNDPQFAFDFAPKGRLVALNETISRKRYADTLETIATEGPDAFYEGPIAEATIRALQAQNGTMTLDDLKNYTVAIRRPSTITYRDYKLTSCSAPSGGEVALAVLKILEGYSGIGDPAAVNLTTHRLDEAMRFAYGERSNLGDPLFLEGIDEYQEQMISEEVAKEIRSKISDTKTFGVSYYDPKGLESLETPGTSHIVTADHTGLSITLTTTVNLLFGSKLVVPETGVIMNNEMNDFSIPNTTNAFGYIPSPANFIRPGKRPLSSISPVIVEHLNSTLANALYVAIGAAGGSRIITATIQNLLHILDGGMDTASALAQPRIHDQLVPAQVSFEYAFDNATTAFMKELGHNVTWVAPGQSTAQGLRRLANGTFEAAGEPRQKNSGGFSV</sequence>
<comment type="function">
    <text evidence="12">Cleaves the gamma-glutamyl peptide bond of glutathione and glutathione conjugates.</text>
</comment>
<protein>
    <recommendedName>
        <fullName evidence="12">Glutathione hydrolase</fullName>
        <ecNumber evidence="12">2.3.2.2</ecNumber>
        <ecNumber evidence="12">3.4.19.13</ecNumber>
    </recommendedName>
    <alternativeName>
        <fullName evidence="12">Gamma-glutamyltransferase</fullName>
    </alternativeName>
    <alternativeName>
        <fullName evidence="12">Gamma-glutamyltranspeptidase</fullName>
    </alternativeName>
</protein>
<dbReference type="GO" id="GO:0103068">
    <property type="term" value="F:leukotriene C4 gamma-glutamyl transferase activity"/>
    <property type="evidence" value="ECO:0007669"/>
    <property type="project" value="UniProtKB-EC"/>
</dbReference>
<name>A0A6A6XMW6_9PLEO</name>
<evidence type="ECO:0000313" key="13">
    <source>
        <dbReference type="EMBL" id="KAF2797682.1"/>
    </source>
</evidence>
<dbReference type="PANTHER" id="PTHR11686">
    <property type="entry name" value="GAMMA GLUTAMYL TRANSPEPTIDASE"/>
    <property type="match status" value="1"/>
</dbReference>
<feature type="binding site" evidence="11">
    <location>
        <begin position="402"/>
        <end position="404"/>
    </location>
    <ligand>
        <name>L-glutamate</name>
        <dbReference type="ChEBI" id="CHEBI:29985"/>
    </ligand>
</feature>
<evidence type="ECO:0000256" key="4">
    <source>
        <dbReference type="ARBA" id="ARBA00022670"/>
    </source>
</evidence>
<evidence type="ECO:0000256" key="5">
    <source>
        <dbReference type="ARBA" id="ARBA00022679"/>
    </source>
</evidence>
<evidence type="ECO:0000256" key="10">
    <source>
        <dbReference type="PIRSR" id="PIRSR600101-1"/>
    </source>
</evidence>
<feature type="active site" description="Nucleophile" evidence="10">
    <location>
        <position position="384"/>
    </location>
</feature>
<keyword evidence="8 12" id="KW-0012">Acyltransferase</keyword>
<comment type="catalytic activity">
    <reaction evidence="2 12">
        <text>glutathione + H2O = L-cysteinylglycine + L-glutamate</text>
        <dbReference type="Rhea" id="RHEA:28807"/>
        <dbReference type="ChEBI" id="CHEBI:15377"/>
        <dbReference type="ChEBI" id="CHEBI:29985"/>
        <dbReference type="ChEBI" id="CHEBI:57925"/>
        <dbReference type="ChEBI" id="CHEBI:61694"/>
        <dbReference type="EC" id="3.4.19.13"/>
    </reaction>
</comment>
<dbReference type="Proteomes" id="UP000799757">
    <property type="component" value="Unassembled WGS sequence"/>
</dbReference>
<dbReference type="NCBIfam" id="TIGR00066">
    <property type="entry name" value="g_glut_trans"/>
    <property type="match status" value="1"/>
</dbReference>
<keyword evidence="4" id="KW-0645">Protease</keyword>
<evidence type="ECO:0000256" key="3">
    <source>
        <dbReference type="ARBA" id="ARBA00009381"/>
    </source>
</evidence>
<dbReference type="GO" id="GO:0006508">
    <property type="term" value="P:proteolysis"/>
    <property type="evidence" value="ECO:0007669"/>
    <property type="project" value="UniProtKB-KW"/>
</dbReference>
<evidence type="ECO:0000256" key="8">
    <source>
        <dbReference type="ARBA" id="ARBA00023315"/>
    </source>
</evidence>
<dbReference type="FunFam" id="1.10.246.130:FF:000005">
    <property type="entry name" value="Gamma-glutamyltranspeptidase 1, putative"/>
    <property type="match status" value="1"/>
</dbReference>
<dbReference type="SUPFAM" id="SSF56235">
    <property type="entry name" value="N-terminal nucleophile aminohydrolases (Ntn hydrolases)"/>
    <property type="match status" value="1"/>
</dbReference>
<evidence type="ECO:0000256" key="9">
    <source>
        <dbReference type="ARBA" id="ARBA00047417"/>
    </source>
</evidence>
<dbReference type="OrthoDB" id="1081007at2759"/>
<evidence type="ECO:0000256" key="1">
    <source>
        <dbReference type="ARBA" id="ARBA00001049"/>
    </source>
</evidence>
<keyword evidence="7" id="KW-0325">Glycoprotein</keyword>
<dbReference type="UniPathway" id="UPA00204"/>
<dbReference type="Gene3D" id="1.10.246.130">
    <property type="match status" value="1"/>
</dbReference>
<dbReference type="PRINTS" id="PR01210">
    <property type="entry name" value="GGTRANSPTASE"/>
</dbReference>
<evidence type="ECO:0000256" key="12">
    <source>
        <dbReference type="RuleBase" id="RU368068"/>
    </source>
</evidence>